<gene>
    <name evidence="2" type="ORF">PIB30_087658</name>
</gene>
<reference evidence="2 3" key="1">
    <citation type="journal article" date="2023" name="Plants (Basel)">
        <title>Bridging the Gap: Combining Genomics and Transcriptomics Approaches to Understand Stylosanthes scabra, an Orphan Legume from the Brazilian Caatinga.</title>
        <authorList>
            <person name="Ferreira-Neto J.R.C."/>
            <person name="da Silva M.D."/>
            <person name="Binneck E."/>
            <person name="de Melo N.F."/>
            <person name="da Silva R.H."/>
            <person name="de Melo A.L.T.M."/>
            <person name="Pandolfi V."/>
            <person name="Bustamante F.O."/>
            <person name="Brasileiro-Vidal A.C."/>
            <person name="Benko-Iseppon A.M."/>
        </authorList>
    </citation>
    <scope>NUCLEOTIDE SEQUENCE [LARGE SCALE GENOMIC DNA]</scope>
    <source>
        <tissue evidence="2">Leaves</tissue>
    </source>
</reference>
<comment type="caution">
    <text evidence="2">The sequence shown here is derived from an EMBL/GenBank/DDBJ whole genome shotgun (WGS) entry which is preliminary data.</text>
</comment>
<evidence type="ECO:0000313" key="2">
    <source>
        <dbReference type="EMBL" id="MED6224799.1"/>
    </source>
</evidence>
<dbReference type="Proteomes" id="UP001341840">
    <property type="component" value="Unassembled WGS sequence"/>
</dbReference>
<evidence type="ECO:0000313" key="3">
    <source>
        <dbReference type="Proteomes" id="UP001341840"/>
    </source>
</evidence>
<name>A0ABU6ZS71_9FABA</name>
<evidence type="ECO:0000256" key="1">
    <source>
        <dbReference type="SAM" id="MobiDB-lite"/>
    </source>
</evidence>
<keyword evidence="3" id="KW-1185">Reference proteome</keyword>
<protein>
    <submittedName>
        <fullName evidence="2">Uncharacterized protein</fullName>
    </submittedName>
</protein>
<dbReference type="EMBL" id="JASCZI010273414">
    <property type="protein sequence ID" value="MED6224799.1"/>
    <property type="molecule type" value="Genomic_DNA"/>
</dbReference>
<proteinExistence type="predicted"/>
<feature type="region of interest" description="Disordered" evidence="1">
    <location>
        <begin position="91"/>
        <end position="114"/>
    </location>
</feature>
<organism evidence="2 3">
    <name type="scientific">Stylosanthes scabra</name>
    <dbReference type="NCBI Taxonomy" id="79078"/>
    <lineage>
        <taxon>Eukaryota</taxon>
        <taxon>Viridiplantae</taxon>
        <taxon>Streptophyta</taxon>
        <taxon>Embryophyta</taxon>
        <taxon>Tracheophyta</taxon>
        <taxon>Spermatophyta</taxon>
        <taxon>Magnoliopsida</taxon>
        <taxon>eudicotyledons</taxon>
        <taxon>Gunneridae</taxon>
        <taxon>Pentapetalae</taxon>
        <taxon>rosids</taxon>
        <taxon>fabids</taxon>
        <taxon>Fabales</taxon>
        <taxon>Fabaceae</taxon>
        <taxon>Papilionoideae</taxon>
        <taxon>50 kb inversion clade</taxon>
        <taxon>dalbergioids sensu lato</taxon>
        <taxon>Dalbergieae</taxon>
        <taxon>Pterocarpus clade</taxon>
        <taxon>Stylosanthes</taxon>
    </lineage>
</organism>
<sequence>MEVDMVNALAQLSTMSKKLELLKTSAVGAQISCGLCGGPHENRHCSLVQDDQFTDAQVNYVGNQPRPLYNDPHSNTYDATIFTIRGTPTSASDQIVPLKSGYHSHEEKGLNQYS</sequence>
<accession>A0ABU6ZS71</accession>
<feature type="compositionally biased region" description="Basic and acidic residues" evidence="1">
    <location>
        <begin position="103"/>
        <end position="114"/>
    </location>
</feature>